<dbReference type="PANTHER" id="PTHR43162:SF1">
    <property type="entry name" value="PRESTALK A DIFFERENTIATION PROTEIN A"/>
    <property type="match status" value="1"/>
</dbReference>
<dbReference type="InterPro" id="IPR036291">
    <property type="entry name" value="NAD(P)-bd_dom_sf"/>
</dbReference>
<sequence>MLVTGANGNVGSNLAPSLVQSGCDVRVLVRDSARHPSVDGAQVVEGDLAEPSSLRPGIEGVDSVFLLLTLLPGVEDFESIVTEIAAAGVRHIVLLSSVTVLGDAQNVLGELNREAERSVANSGIDYTFLRAGAFHSNAMAWASSIRNDGVVHDSYAKFVSAPVDPRDIAAVAREALLSAEHRGKIHTLTGPEKLSYLDQAAILGEVLRREITFCELGTEKARSAMIHSGRRPERVDSLLRMQRNNDVYLHEVRPTVSNILGRPATSFRQWAQDFAGAFR</sequence>
<proteinExistence type="predicted"/>
<dbReference type="PATRIC" id="fig|1278076.4.peg.2694"/>
<dbReference type="InterPro" id="IPR016040">
    <property type="entry name" value="NAD(P)-bd_dom"/>
</dbReference>
<evidence type="ECO:0000313" key="3">
    <source>
        <dbReference type="Proteomes" id="UP000011731"/>
    </source>
</evidence>
<dbReference type="PANTHER" id="PTHR43162">
    <property type="match status" value="1"/>
</dbReference>
<dbReference type="InterPro" id="IPR051604">
    <property type="entry name" value="Ergot_Alk_Oxidoreductase"/>
</dbReference>
<protein>
    <submittedName>
        <fullName evidence="2">NADPH:quinone reductase-like protein</fullName>
    </submittedName>
</protein>
<dbReference type="AlphaFoldDB" id="M2YQF6"/>
<evidence type="ECO:0000259" key="1">
    <source>
        <dbReference type="Pfam" id="PF13460"/>
    </source>
</evidence>
<feature type="domain" description="NAD(P)-binding" evidence="1">
    <location>
        <begin position="5"/>
        <end position="176"/>
    </location>
</feature>
<dbReference type="Gene3D" id="3.40.50.720">
    <property type="entry name" value="NAD(P)-binding Rossmann-like Domain"/>
    <property type="match status" value="1"/>
</dbReference>
<reference evidence="2 3" key="1">
    <citation type="journal article" date="2013" name="Genome Announc.">
        <title>Draft Genome Sequence of Rhodococcus ruber Strain BKS 20-38.</title>
        <authorList>
            <person name="Bala M."/>
            <person name="Kumar S."/>
            <person name="Raghava G.P."/>
            <person name="Mayilraj S."/>
        </authorList>
    </citation>
    <scope>NUCLEOTIDE SEQUENCE [LARGE SCALE GENOMIC DNA]</scope>
    <source>
        <strain evidence="2 3">BKS 20-38</strain>
    </source>
</reference>
<keyword evidence="3" id="KW-1185">Reference proteome</keyword>
<dbReference type="RefSeq" id="WP_003936691.1">
    <property type="nucleotide sequence ID" value="NZ_AOEX01000038.1"/>
</dbReference>
<dbReference type="Pfam" id="PF13460">
    <property type="entry name" value="NAD_binding_10"/>
    <property type="match status" value="1"/>
</dbReference>
<gene>
    <name evidence="2" type="ORF">G352_13000</name>
</gene>
<accession>M2YQF6</accession>
<dbReference type="EMBL" id="AOEX01000038">
    <property type="protein sequence ID" value="EME64200.1"/>
    <property type="molecule type" value="Genomic_DNA"/>
</dbReference>
<organism evidence="2 3">
    <name type="scientific">Rhodococcus ruber BKS 20-38</name>
    <dbReference type="NCBI Taxonomy" id="1278076"/>
    <lineage>
        <taxon>Bacteria</taxon>
        <taxon>Bacillati</taxon>
        <taxon>Actinomycetota</taxon>
        <taxon>Actinomycetes</taxon>
        <taxon>Mycobacteriales</taxon>
        <taxon>Nocardiaceae</taxon>
        <taxon>Rhodococcus</taxon>
    </lineage>
</organism>
<dbReference type="Gene3D" id="3.90.25.10">
    <property type="entry name" value="UDP-galactose 4-epimerase, domain 1"/>
    <property type="match status" value="1"/>
</dbReference>
<dbReference type="Proteomes" id="UP000011731">
    <property type="component" value="Unassembled WGS sequence"/>
</dbReference>
<dbReference type="SUPFAM" id="SSF51735">
    <property type="entry name" value="NAD(P)-binding Rossmann-fold domains"/>
    <property type="match status" value="1"/>
</dbReference>
<name>M2YQF6_9NOCA</name>
<evidence type="ECO:0000313" key="2">
    <source>
        <dbReference type="EMBL" id="EME64200.1"/>
    </source>
</evidence>
<comment type="caution">
    <text evidence="2">The sequence shown here is derived from an EMBL/GenBank/DDBJ whole genome shotgun (WGS) entry which is preliminary data.</text>
</comment>